<organism evidence="4 5">
    <name type="scientific">Massilia cavernae</name>
    <dbReference type="NCBI Taxonomy" id="2320864"/>
    <lineage>
        <taxon>Bacteria</taxon>
        <taxon>Pseudomonadati</taxon>
        <taxon>Pseudomonadota</taxon>
        <taxon>Betaproteobacteria</taxon>
        <taxon>Burkholderiales</taxon>
        <taxon>Oxalobacteraceae</taxon>
        <taxon>Telluria group</taxon>
        <taxon>Massilia</taxon>
    </lineage>
</organism>
<dbReference type="InterPro" id="IPR050680">
    <property type="entry name" value="YpeA/RimI_acetyltransf"/>
</dbReference>
<evidence type="ECO:0000259" key="3">
    <source>
        <dbReference type="PROSITE" id="PS51186"/>
    </source>
</evidence>
<dbReference type="InterPro" id="IPR016181">
    <property type="entry name" value="Acyl_CoA_acyltransferase"/>
</dbReference>
<accession>A0A418XFL6</accession>
<dbReference type="InterPro" id="IPR000182">
    <property type="entry name" value="GNAT_dom"/>
</dbReference>
<dbReference type="OrthoDB" id="9796919at2"/>
<keyword evidence="2" id="KW-0012">Acyltransferase</keyword>
<keyword evidence="1 4" id="KW-0808">Transferase</keyword>
<evidence type="ECO:0000313" key="5">
    <source>
        <dbReference type="Proteomes" id="UP000284006"/>
    </source>
</evidence>
<dbReference type="PANTHER" id="PTHR43420">
    <property type="entry name" value="ACETYLTRANSFERASE"/>
    <property type="match status" value="1"/>
</dbReference>
<dbReference type="Pfam" id="PF08445">
    <property type="entry name" value="FR47"/>
    <property type="match status" value="1"/>
</dbReference>
<evidence type="ECO:0000256" key="1">
    <source>
        <dbReference type="ARBA" id="ARBA00022679"/>
    </source>
</evidence>
<dbReference type="RefSeq" id="WP_119812553.1">
    <property type="nucleotide sequence ID" value="NZ_QYUP01000151.1"/>
</dbReference>
<dbReference type="Gene3D" id="3.40.630.30">
    <property type="match status" value="1"/>
</dbReference>
<evidence type="ECO:0000313" key="4">
    <source>
        <dbReference type="EMBL" id="RJG11247.1"/>
    </source>
</evidence>
<evidence type="ECO:0000256" key="2">
    <source>
        <dbReference type="ARBA" id="ARBA00023315"/>
    </source>
</evidence>
<name>A0A418XFL6_9BURK</name>
<dbReference type="CDD" id="cd04301">
    <property type="entry name" value="NAT_SF"/>
    <property type="match status" value="1"/>
</dbReference>
<comment type="caution">
    <text evidence="4">The sequence shown here is derived from an EMBL/GenBank/DDBJ whole genome shotgun (WGS) entry which is preliminary data.</text>
</comment>
<dbReference type="EMBL" id="QYUP01000151">
    <property type="protein sequence ID" value="RJG11247.1"/>
    <property type="molecule type" value="Genomic_DNA"/>
</dbReference>
<feature type="domain" description="N-acetyltransferase" evidence="3">
    <location>
        <begin position="80"/>
        <end position="225"/>
    </location>
</feature>
<gene>
    <name evidence="4" type="ORF">D3872_20490</name>
</gene>
<dbReference type="SUPFAM" id="SSF55729">
    <property type="entry name" value="Acyl-CoA N-acyltransferases (Nat)"/>
    <property type="match status" value="1"/>
</dbReference>
<dbReference type="PANTHER" id="PTHR43420:SF12">
    <property type="entry name" value="N-ACETYLTRANSFERASE DOMAIN-CONTAINING PROTEIN"/>
    <property type="match status" value="1"/>
</dbReference>
<protein>
    <submittedName>
        <fullName evidence="4">GNAT family N-acetyltransferase</fullName>
    </submittedName>
</protein>
<proteinExistence type="predicted"/>
<sequence length="225" mass="25152">MNKLLDNIFWASLTGPHAKYSSGTGDARRYAIGFSPIVGFPDVEHPNFAALTPFCEPGEHFYCDGWTGPAPEGWRIEAEATMYRMVWDAPALLAEEALDAIPLGPEHAQQAFDLAMLTKPGPFGLRTPELGEYFGYFEDGRLVAMAGERMAAEGLREISGVCTHPDFQGRGYARKLMAKLVYRQLMRGETPFLHVMRNNEGAHGLYLKMGFRDYKETPVRVVCRV</sequence>
<dbReference type="InterPro" id="IPR013653">
    <property type="entry name" value="GCN5-like_dom"/>
</dbReference>
<dbReference type="PROSITE" id="PS51186">
    <property type="entry name" value="GNAT"/>
    <property type="match status" value="1"/>
</dbReference>
<dbReference type="AlphaFoldDB" id="A0A418XFL6"/>
<dbReference type="GO" id="GO:0016747">
    <property type="term" value="F:acyltransferase activity, transferring groups other than amino-acyl groups"/>
    <property type="evidence" value="ECO:0007669"/>
    <property type="project" value="InterPro"/>
</dbReference>
<reference evidence="4 5" key="1">
    <citation type="submission" date="2018-09" db="EMBL/GenBank/DDBJ databases">
        <authorList>
            <person name="Zhu H."/>
        </authorList>
    </citation>
    <scope>NUCLEOTIDE SEQUENCE [LARGE SCALE GENOMIC DNA]</scope>
    <source>
        <strain evidence="4 5">K1S02-61</strain>
    </source>
</reference>
<keyword evidence="5" id="KW-1185">Reference proteome</keyword>
<dbReference type="Proteomes" id="UP000284006">
    <property type="component" value="Unassembled WGS sequence"/>
</dbReference>